<protein>
    <submittedName>
        <fullName evidence="1">Uncharacterized protein</fullName>
    </submittedName>
</protein>
<comment type="caution">
    <text evidence="1">The sequence shown here is derived from an EMBL/GenBank/DDBJ whole genome shotgun (WGS) entry which is preliminary data.</text>
</comment>
<reference evidence="1 2" key="1">
    <citation type="submission" date="2017-07" db="EMBL/GenBank/DDBJ databases">
        <title>Leptospira spp. isolated from tropical soils.</title>
        <authorList>
            <person name="Thibeaux R."/>
            <person name="Iraola G."/>
            <person name="Ferres I."/>
            <person name="Bierque E."/>
            <person name="Girault D."/>
            <person name="Soupe-Gilbert M.-E."/>
            <person name="Picardeau M."/>
            <person name="Goarant C."/>
        </authorList>
    </citation>
    <scope>NUCLEOTIDE SEQUENCE [LARGE SCALE GENOMIC DNA]</scope>
    <source>
        <strain evidence="1 2">JW2-C-B1</strain>
    </source>
</reference>
<evidence type="ECO:0000313" key="1">
    <source>
        <dbReference type="EMBL" id="PJZ28304.1"/>
    </source>
</evidence>
<proteinExistence type="predicted"/>
<dbReference type="EMBL" id="NPDP01000042">
    <property type="protein sequence ID" value="PJZ28304.1"/>
    <property type="molecule type" value="Genomic_DNA"/>
</dbReference>
<organism evidence="1 2">
    <name type="scientific">Leptospira kmetyi</name>
    <dbReference type="NCBI Taxonomy" id="408139"/>
    <lineage>
        <taxon>Bacteria</taxon>
        <taxon>Pseudomonadati</taxon>
        <taxon>Spirochaetota</taxon>
        <taxon>Spirochaetia</taxon>
        <taxon>Leptospirales</taxon>
        <taxon>Leptospiraceae</taxon>
        <taxon>Leptospira</taxon>
    </lineage>
</organism>
<evidence type="ECO:0000313" key="2">
    <source>
        <dbReference type="Proteomes" id="UP000231919"/>
    </source>
</evidence>
<accession>A0ABX4N832</accession>
<sequence>MPKFLSNTIPLKACPNCNHRYGLDYSKRFDREERSWYFQIICKSCNLSTKEFRIIEEAKLEWNGIK</sequence>
<keyword evidence="2" id="KW-1185">Reference proteome</keyword>
<gene>
    <name evidence="1" type="ORF">CH378_18445</name>
</gene>
<dbReference type="Proteomes" id="UP000231919">
    <property type="component" value="Unassembled WGS sequence"/>
</dbReference>
<name>A0ABX4N832_9LEPT</name>